<reference evidence="4" key="1">
    <citation type="journal article" date="2020" name="Nat. Commun.">
        <title>Genome sequence of the cluster root forming white lupin.</title>
        <authorList>
            <person name="Hufnagel B."/>
            <person name="Marques A."/>
            <person name="Soriano A."/>
            <person name="Marques L."/>
            <person name="Divol F."/>
            <person name="Doumas P."/>
            <person name="Sallet E."/>
            <person name="Mancinotti D."/>
            <person name="Carrere S."/>
            <person name="Marande W."/>
            <person name="Arribat S."/>
            <person name="Keller J."/>
            <person name="Huneau C."/>
            <person name="Blein T."/>
            <person name="Aime D."/>
            <person name="Laguerre M."/>
            <person name="Taylor J."/>
            <person name="Schubert V."/>
            <person name="Nelson M."/>
            <person name="Geu-Flores F."/>
            <person name="Crespi M."/>
            <person name="Gallardo-Guerrero K."/>
            <person name="Delaux P.-M."/>
            <person name="Salse J."/>
            <person name="Berges H."/>
            <person name="Guyot R."/>
            <person name="Gouzy J."/>
            <person name="Peret B."/>
        </authorList>
    </citation>
    <scope>NUCLEOTIDE SEQUENCE [LARGE SCALE GENOMIC DNA]</scope>
    <source>
        <strain evidence="4">cv. Amiga</strain>
    </source>
</reference>
<dbReference type="SUPFAM" id="SSF49562">
    <property type="entry name" value="C2 domain (Calcium/lipid-binding domain, CaLB)"/>
    <property type="match status" value="1"/>
</dbReference>
<dbReference type="OrthoDB" id="270970at2759"/>
<dbReference type="Pfam" id="PF00168">
    <property type="entry name" value="C2"/>
    <property type="match status" value="1"/>
</dbReference>
<dbReference type="InterPro" id="IPR044750">
    <property type="entry name" value="C2_SRC2/BAP"/>
</dbReference>
<feature type="compositionally biased region" description="Low complexity" evidence="1">
    <location>
        <begin position="178"/>
        <end position="214"/>
    </location>
</feature>
<sequence>MEYRTLELNVVSAKDIKNVNFLSKMNVYAVVYISGDPQNPQKTKTHVHRDGGINPTWNFPVKFTVNELLAHQNRLYLEIKLISDRTLAGDTLIGTVNIPVKELIDNPGDGSFRHVSYHVRTQTGKTKGSLNLSYKFGEKVTAPVRAASSTPMAYPPPAPTGSKQEPVMAYPATGVVGSSATPSNSAAPPHQPGYGYPQTQQPGYGYPPAQQPGYGYPPPQQGFGYPPARRKKNKFGMGMGAGLLGGALGGLLIGDMVSDVADYDAGYDAGFDDGGFGDGSGYDGGFGDGGGFDF</sequence>
<dbReference type="AlphaFoldDB" id="A0A6A5PCQ1"/>
<protein>
    <submittedName>
        <fullName evidence="3">Putative C2 domain-containing protein</fullName>
    </submittedName>
</protein>
<dbReference type="PROSITE" id="PS50004">
    <property type="entry name" value="C2"/>
    <property type="match status" value="1"/>
</dbReference>
<gene>
    <name evidence="3" type="ORF">Lalb_Chr15g0083531</name>
</gene>
<accession>A0A6A5PCQ1</accession>
<dbReference type="InterPro" id="IPR035892">
    <property type="entry name" value="C2_domain_sf"/>
</dbReference>
<organism evidence="3 4">
    <name type="scientific">Lupinus albus</name>
    <name type="common">White lupine</name>
    <name type="synonym">Lupinus termis</name>
    <dbReference type="NCBI Taxonomy" id="3870"/>
    <lineage>
        <taxon>Eukaryota</taxon>
        <taxon>Viridiplantae</taxon>
        <taxon>Streptophyta</taxon>
        <taxon>Embryophyta</taxon>
        <taxon>Tracheophyta</taxon>
        <taxon>Spermatophyta</taxon>
        <taxon>Magnoliopsida</taxon>
        <taxon>eudicotyledons</taxon>
        <taxon>Gunneridae</taxon>
        <taxon>Pentapetalae</taxon>
        <taxon>rosids</taxon>
        <taxon>fabids</taxon>
        <taxon>Fabales</taxon>
        <taxon>Fabaceae</taxon>
        <taxon>Papilionoideae</taxon>
        <taxon>50 kb inversion clade</taxon>
        <taxon>genistoids sensu lato</taxon>
        <taxon>core genistoids</taxon>
        <taxon>Genisteae</taxon>
        <taxon>Lupinus</taxon>
    </lineage>
</organism>
<dbReference type="SMART" id="SM00239">
    <property type="entry name" value="C2"/>
    <property type="match status" value="1"/>
</dbReference>
<keyword evidence="2" id="KW-1133">Transmembrane helix</keyword>
<feature type="transmembrane region" description="Helical" evidence="2">
    <location>
        <begin position="235"/>
        <end position="254"/>
    </location>
</feature>
<dbReference type="Gene3D" id="2.60.40.150">
    <property type="entry name" value="C2 domain"/>
    <property type="match status" value="1"/>
</dbReference>
<evidence type="ECO:0000256" key="2">
    <source>
        <dbReference type="SAM" id="Phobius"/>
    </source>
</evidence>
<evidence type="ECO:0000313" key="3">
    <source>
        <dbReference type="EMBL" id="KAE9598677.1"/>
    </source>
</evidence>
<evidence type="ECO:0000313" key="4">
    <source>
        <dbReference type="Proteomes" id="UP000447434"/>
    </source>
</evidence>
<evidence type="ECO:0000256" key="1">
    <source>
        <dbReference type="SAM" id="MobiDB-lite"/>
    </source>
</evidence>
<keyword evidence="2" id="KW-0812">Transmembrane</keyword>
<proteinExistence type="predicted"/>
<dbReference type="Proteomes" id="UP000447434">
    <property type="component" value="Chromosome 15"/>
</dbReference>
<keyword evidence="4" id="KW-1185">Reference proteome</keyword>
<dbReference type="PANTHER" id="PTHR32246:SF100">
    <property type="entry name" value="PROTEIN SRC2"/>
    <property type="match status" value="1"/>
</dbReference>
<feature type="region of interest" description="Disordered" evidence="1">
    <location>
        <begin position="174"/>
        <end position="230"/>
    </location>
</feature>
<keyword evidence="2" id="KW-0472">Membrane</keyword>
<comment type="caution">
    <text evidence="3">The sequence shown here is derived from an EMBL/GenBank/DDBJ whole genome shotgun (WGS) entry which is preliminary data.</text>
</comment>
<dbReference type="CDD" id="cd04051">
    <property type="entry name" value="C2_SRC2_like"/>
    <property type="match status" value="1"/>
</dbReference>
<dbReference type="GO" id="GO:0006952">
    <property type="term" value="P:defense response"/>
    <property type="evidence" value="ECO:0007669"/>
    <property type="project" value="InterPro"/>
</dbReference>
<dbReference type="EMBL" id="WOCE01000015">
    <property type="protein sequence ID" value="KAE9598677.1"/>
    <property type="molecule type" value="Genomic_DNA"/>
</dbReference>
<dbReference type="PANTHER" id="PTHR32246">
    <property type="entry name" value="INGRESSION PROTEIN FIC1"/>
    <property type="match status" value="1"/>
</dbReference>
<name>A0A6A5PCQ1_LUPAL</name>
<dbReference type="InterPro" id="IPR000008">
    <property type="entry name" value="C2_dom"/>
</dbReference>